<name>A0A2P2K5U8_RHIMU</name>
<organism evidence="1">
    <name type="scientific">Rhizophora mucronata</name>
    <name type="common">Asiatic mangrove</name>
    <dbReference type="NCBI Taxonomy" id="61149"/>
    <lineage>
        <taxon>Eukaryota</taxon>
        <taxon>Viridiplantae</taxon>
        <taxon>Streptophyta</taxon>
        <taxon>Embryophyta</taxon>
        <taxon>Tracheophyta</taxon>
        <taxon>Spermatophyta</taxon>
        <taxon>Magnoliopsida</taxon>
        <taxon>eudicotyledons</taxon>
        <taxon>Gunneridae</taxon>
        <taxon>Pentapetalae</taxon>
        <taxon>rosids</taxon>
        <taxon>fabids</taxon>
        <taxon>Malpighiales</taxon>
        <taxon>Rhizophoraceae</taxon>
        <taxon>Rhizophora</taxon>
    </lineage>
</organism>
<protein>
    <submittedName>
        <fullName evidence="1">Multicopper oxidase</fullName>
    </submittedName>
</protein>
<dbReference type="EMBL" id="GGEC01020608">
    <property type="protein sequence ID" value="MBX01092.1"/>
    <property type="molecule type" value="Transcribed_RNA"/>
</dbReference>
<accession>A0A2P2K5U8</accession>
<dbReference type="AlphaFoldDB" id="A0A2P2K5U8"/>
<sequence>MLPLTTMSSSMLETNWMKICSCIGLEFNRGGAHGKTEFLALTVRFLQSGTGLTSFRSKIRLGVSFISLLSICRELLVDMAASL</sequence>
<reference evidence="1" key="1">
    <citation type="submission" date="2018-02" db="EMBL/GenBank/DDBJ databases">
        <title>Rhizophora mucronata_Transcriptome.</title>
        <authorList>
            <person name="Meera S.P."/>
            <person name="Sreeshan A."/>
            <person name="Augustine A."/>
        </authorList>
    </citation>
    <scope>NUCLEOTIDE SEQUENCE</scope>
    <source>
        <tissue evidence="1">Leaf</tissue>
    </source>
</reference>
<proteinExistence type="predicted"/>
<evidence type="ECO:0000313" key="1">
    <source>
        <dbReference type="EMBL" id="MBX01092.1"/>
    </source>
</evidence>